<sequence length="48" mass="5541">MTKKELVKFLELFTDEIEIKVKGEGFKLIYTFNHDTLVGGLALIPDRE</sequence>
<proteinExistence type="predicted"/>
<comment type="caution">
    <text evidence="1">The sequence shown here is derived from an EMBL/GenBank/DDBJ whole genome shotgun (WGS) entry which is preliminary data.</text>
</comment>
<dbReference type="AlphaFoldDB" id="A0A0F9LWJ6"/>
<name>A0A0F9LWJ6_9ZZZZ</name>
<reference evidence="1" key="1">
    <citation type="journal article" date="2015" name="Nature">
        <title>Complex archaea that bridge the gap between prokaryotes and eukaryotes.</title>
        <authorList>
            <person name="Spang A."/>
            <person name="Saw J.H."/>
            <person name="Jorgensen S.L."/>
            <person name="Zaremba-Niedzwiedzka K."/>
            <person name="Martijn J."/>
            <person name="Lind A.E."/>
            <person name="van Eijk R."/>
            <person name="Schleper C."/>
            <person name="Guy L."/>
            <person name="Ettema T.J."/>
        </authorList>
    </citation>
    <scope>NUCLEOTIDE SEQUENCE</scope>
</reference>
<dbReference type="EMBL" id="LAZR01011486">
    <property type="protein sequence ID" value="KKM61422.1"/>
    <property type="molecule type" value="Genomic_DNA"/>
</dbReference>
<accession>A0A0F9LWJ6</accession>
<gene>
    <name evidence="1" type="ORF">LCGC14_1531820</name>
</gene>
<organism evidence="1">
    <name type="scientific">marine sediment metagenome</name>
    <dbReference type="NCBI Taxonomy" id="412755"/>
    <lineage>
        <taxon>unclassified sequences</taxon>
        <taxon>metagenomes</taxon>
        <taxon>ecological metagenomes</taxon>
    </lineage>
</organism>
<protein>
    <submittedName>
        <fullName evidence="1">Uncharacterized protein</fullName>
    </submittedName>
</protein>
<evidence type="ECO:0000313" key="1">
    <source>
        <dbReference type="EMBL" id="KKM61422.1"/>
    </source>
</evidence>